<evidence type="ECO:0000256" key="1">
    <source>
        <dbReference type="SAM" id="Phobius"/>
    </source>
</evidence>
<organism evidence="2 3">
    <name type="scientific">Pseudomonas fluorescens</name>
    <dbReference type="NCBI Taxonomy" id="294"/>
    <lineage>
        <taxon>Bacteria</taxon>
        <taxon>Pseudomonadati</taxon>
        <taxon>Pseudomonadota</taxon>
        <taxon>Gammaproteobacteria</taxon>
        <taxon>Pseudomonadales</taxon>
        <taxon>Pseudomonadaceae</taxon>
        <taxon>Pseudomonas</taxon>
    </lineage>
</organism>
<name>A0A379IKK5_PSEFL</name>
<dbReference type="AlphaFoldDB" id="A0A379IKK5"/>
<gene>
    <name evidence="2" type="ORF">NCTC10392_05341</name>
</gene>
<sequence length="52" mass="5939">MNWMLSFLLATFGVVFGGLIGYLVYLMIKSIEQRQIEVMLTQGEPQATPEHH</sequence>
<proteinExistence type="predicted"/>
<evidence type="ECO:0000313" key="2">
    <source>
        <dbReference type="EMBL" id="SUD33927.1"/>
    </source>
</evidence>
<reference evidence="2 3" key="1">
    <citation type="submission" date="2018-06" db="EMBL/GenBank/DDBJ databases">
        <authorList>
            <consortium name="Pathogen Informatics"/>
            <person name="Doyle S."/>
        </authorList>
    </citation>
    <scope>NUCLEOTIDE SEQUENCE [LARGE SCALE GENOMIC DNA]</scope>
    <source>
        <strain evidence="2 3">NCTC10392</strain>
    </source>
</reference>
<dbReference type="EMBL" id="UGUS01000002">
    <property type="protein sequence ID" value="SUD33927.1"/>
    <property type="molecule type" value="Genomic_DNA"/>
</dbReference>
<accession>A0A379IKK5</accession>
<keyword evidence="1" id="KW-1133">Transmembrane helix</keyword>
<keyword evidence="1" id="KW-0812">Transmembrane</keyword>
<dbReference type="Proteomes" id="UP000255125">
    <property type="component" value="Unassembled WGS sequence"/>
</dbReference>
<keyword evidence="1" id="KW-0472">Membrane</keyword>
<protein>
    <submittedName>
        <fullName evidence="2">Putative Na+/H+ antiporter membrane protein</fullName>
    </submittedName>
</protein>
<feature type="transmembrane region" description="Helical" evidence="1">
    <location>
        <begin position="6"/>
        <end position="28"/>
    </location>
</feature>
<evidence type="ECO:0000313" key="3">
    <source>
        <dbReference type="Proteomes" id="UP000255125"/>
    </source>
</evidence>